<dbReference type="Gene3D" id="3.30.70.270">
    <property type="match status" value="1"/>
</dbReference>
<keyword evidence="4" id="KW-1185">Reference proteome</keyword>
<protein>
    <recommendedName>
        <fullName evidence="2">Reverse transcriptase domain-containing protein</fullName>
    </recommendedName>
</protein>
<feature type="compositionally biased region" description="Polar residues" evidence="1">
    <location>
        <begin position="45"/>
        <end position="57"/>
    </location>
</feature>
<feature type="compositionally biased region" description="Polar residues" evidence="1">
    <location>
        <begin position="1"/>
        <end position="12"/>
    </location>
</feature>
<name>A0A371GX07_MUCPR</name>
<evidence type="ECO:0000313" key="4">
    <source>
        <dbReference type="Proteomes" id="UP000257109"/>
    </source>
</evidence>
<evidence type="ECO:0000256" key="1">
    <source>
        <dbReference type="SAM" id="MobiDB-lite"/>
    </source>
</evidence>
<dbReference type="OrthoDB" id="1922084at2759"/>
<dbReference type="InterPro" id="IPR043502">
    <property type="entry name" value="DNA/RNA_pol_sf"/>
</dbReference>
<dbReference type="Pfam" id="PF00078">
    <property type="entry name" value="RVT_1"/>
    <property type="match status" value="1"/>
</dbReference>
<reference evidence="3" key="1">
    <citation type="submission" date="2018-05" db="EMBL/GenBank/DDBJ databases">
        <title>Draft genome of Mucuna pruriens seed.</title>
        <authorList>
            <person name="Nnadi N.E."/>
            <person name="Vos R."/>
            <person name="Hasami M.H."/>
            <person name="Devisetty U.K."/>
            <person name="Aguiy J.C."/>
        </authorList>
    </citation>
    <scope>NUCLEOTIDE SEQUENCE [LARGE SCALE GENOMIC DNA]</scope>
    <source>
        <strain evidence="3">JCA_2017</strain>
    </source>
</reference>
<dbReference type="InterPro" id="IPR000477">
    <property type="entry name" value="RT_dom"/>
</dbReference>
<evidence type="ECO:0000313" key="3">
    <source>
        <dbReference type="EMBL" id="RDX95084.1"/>
    </source>
</evidence>
<dbReference type="Proteomes" id="UP000257109">
    <property type="component" value="Unassembled WGS sequence"/>
</dbReference>
<sequence>MKTESSLITKANANAAKEDWKQAGIKAETKSVNQHEEQSEAGTMPATQVIDSNQVGQTVPRPIGGVSPPKPPIKLKPLPDHLKYAYLGDEQQFPIIIANNLHQEQEEKLQHKKAIGWKLSDLPRINPSICMHRILMEEEAYPVVPKKSGMTVMKNRNDELVPTRVQNSWRVCIDYRKLYQATHKDHFPLSFLDQVLEKLTEKSHYCFLDGYSGYMQIHIVLEDQHKTTFTYPFGTFAYTRMPFELCNAPSTFQRCMLIIFSDLLEDCMEVFMDDFTVYSDTFDACLGNLARVLKRCIETGLVLNFEKCHFMVQPSSQPTIGSPGRKPLNQAETRPRQANGLKPVPIGLA</sequence>
<dbReference type="PANTHER" id="PTHR24559:SF444">
    <property type="entry name" value="REVERSE TRANSCRIPTASE DOMAIN-CONTAINING PROTEIN"/>
    <property type="match status" value="1"/>
</dbReference>
<feature type="region of interest" description="Disordered" evidence="1">
    <location>
        <begin position="314"/>
        <end position="349"/>
    </location>
</feature>
<dbReference type="SUPFAM" id="SSF56672">
    <property type="entry name" value="DNA/RNA polymerases"/>
    <property type="match status" value="1"/>
</dbReference>
<organism evidence="3 4">
    <name type="scientific">Mucuna pruriens</name>
    <name type="common">Velvet bean</name>
    <name type="synonym">Dolichos pruriens</name>
    <dbReference type="NCBI Taxonomy" id="157652"/>
    <lineage>
        <taxon>Eukaryota</taxon>
        <taxon>Viridiplantae</taxon>
        <taxon>Streptophyta</taxon>
        <taxon>Embryophyta</taxon>
        <taxon>Tracheophyta</taxon>
        <taxon>Spermatophyta</taxon>
        <taxon>Magnoliopsida</taxon>
        <taxon>eudicotyledons</taxon>
        <taxon>Gunneridae</taxon>
        <taxon>Pentapetalae</taxon>
        <taxon>rosids</taxon>
        <taxon>fabids</taxon>
        <taxon>Fabales</taxon>
        <taxon>Fabaceae</taxon>
        <taxon>Papilionoideae</taxon>
        <taxon>50 kb inversion clade</taxon>
        <taxon>NPAAA clade</taxon>
        <taxon>indigoferoid/millettioid clade</taxon>
        <taxon>Phaseoleae</taxon>
        <taxon>Mucuna</taxon>
    </lineage>
</organism>
<dbReference type="PANTHER" id="PTHR24559">
    <property type="entry name" value="TRANSPOSON TY3-I GAG-POL POLYPROTEIN"/>
    <property type="match status" value="1"/>
</dbReference>
<dbReference type="InterPro" id="IPR043128">
    <property type="entry name" value="Rev_trsase/Diguanyl_cyclase"/>
</dbReference>
<feature type="compositionally biased region" description="Basic and acidic residues" evidence="1">
    <location>
        <begin position="16"/>
        <end position="38"/>
    </location>
</feature>
<feature type="region of interest" description="Disordered" evidence="1">
    <location>
        <begin position="1"/>
        <end position="73"/>
    </location>
</feature>
<proteinExistence type="predicted"/>
<comment type="caution">
    <text evidence="3">The sequence shown here is derived from an EMBL/GenBank/DDBJ whole genome shotgun (WGS) entry which is preliminary data.</text>
</comment>
<dbReference type="Gene3D" id="3.10.10.10">
    <property type="entry name" value="HIV Type 1 Reverse Transcriptase, subunit A, domain 1"/>
    <property type="match status" value="1"/>
</dbReference>
<gene>
    <name evidence="3" type="ORF">CR513_22432</name>
</gene>
<feature type="non-terminal residue" evidence="3">
    <location>
        <position position="1"/>
    </location>
</feature>
<accession>A0A371GX07</accession>
<feature type="domain" description="Reverse transcriptase" evidence="2">
    <location>
        <begin position="166"/>
        <end position="314"/>
    </location>
</feature>
<dbReference type="AlphaFoldDB" id="A0A371GX07"/>
<evidence type="ECO:0000259" key="2">
    <source>
        <dbReference type="Pfam" id="PF00078"/>
    </source>
</evidence>
<dbReference type="EMBL" id="QJKJ01004210">
    <property type="protein sequence ID" value="RDX95084.1"/>
    <property type="molecule type" value="Genomic_DNA"/>
</dbReference>
<dbReference type="InterPro" id="IPR053134">
    <property type="entry name" value="RNA-dir_DNA_polymerase"/>
</dbReference>
<dbReference type="CDD" id="cd01647">
    <property type="entry name" value="RT_LTR"/>
    <property type="match status" value="1"/>
</dbReference>